<evidence type="ECO:0000256" key="3">
    <source>
        <dbReference type="ARBA" id="ARBA00013100"/>
    </source>
</evidence>
<evidence type="ECO:0000256" key="2">
    <source>
        <dbReference type="ARBA" id="ARBA00009164"/>
    </source>
</evidence>
<organism evidence="5 6">
    <name type="scientific">Lasius niger</name>
    <name type="common">Black garden ant</name>
    <dbReference type="NCBI Taxonomy" id="67767"/>
    <lineage>
        <taxon>Eukaryota</taxon>
        <taxon>Metazoa</taxon>
        <taxon>Ecdysozoa</taxon>
        <taxon>Arthropoda</taxon>
        <taxon>Hexapoda</taxon>
        <taxon>Insecta</taxon>
        <taxon>Pterygota</taxon>
        <taxon>Neoptera</taxon>
        <taxon>Endopterygota</taxon>
        <taxon>Hymenoptera</taxon>
        <taxon>Apocrita</taxon>
        <taxon>Aculeata</taxon>
        <taxon>Formicoidea</taxon>
        <taxon>Formicidae</taxon>
        <taxon>Formicinae</taxon>
        <taxon>Lasius</taxon>
        <taxon>Lasius</taxon>
    </lineage>
</organism>
<reference evidence="5 6" key="1">
    <citation type="submission" date="2015-04" db="EMBL/GenBank/DDBJ databases">
        <title>Lasius niger genome sequencing.</title>
        <authorList>
            <person name="Konorov E.A."/>
            <person name="Nikitin M.A."/>
            <person name="Kirill M.V."/>
            <person name="Chang P."/>
        </authorList>
    </citation>
    <scope>NUCLEOTIDE SEQUENCE [LARGE SCALE GENOMIC DNA]</scope>
    <source>
        <tissue evidence="5">Whole</tissue>
    </source>
</reference>
<protein>
    <recommendedName>
        <fullName evidence="3">6-pyruvoyltetrahydropterin synthase</fullName>
        <ecNumber evidence="3">4.2.3.12</ecNumber>
    </recommendedName>
</protein>
<dbReference type="PaxDb" id="67767-A0A0J7KQQ8"/>
<dbReference type="SUPFAM" id="SSF55620">
    <property type="entry name" value="Tetrahydrobiopterin biosynthesis enzymes-like"/>
    <property type="match status" value="1"/>
</dbReference>
<dbReference type="GO" id="GO:0003874">
    <property type="term" value="F:6-pyruvoyltetrahydropterin synthase activity"/>
    <property type="evidence" value="ECO:0007669"/>
    <property type="project" value="UniProtKB-EC"/>
</dbReference>
<evidence type="ECO:0000313" key="5">
    <source>
        <dbReference type="EMBL" id="KMQ92621.1"/>
    </source>
</evidence>
<comment type="caution">
    <text evidence="5">The sequence shown here is derived from an EMBL/GenBank/DDBJ whole genome shotgun (WGS) entry which is preliminary data.</text>
</comment>
<proteinExistence type="inferred from homology"/>
<accession>A0A0J7KQQ8</accession>
<evidence type="ECO:0000313" key="6">
    <source>
        <dbReference type="Proteomes" id="UP000036403"/>
    </source>
</evidence>
<keyword evidence="4" id="KW-0783">Tetrahydrobiopterin biosynthesis</keyword>
<dbReference type="GO" id="GO:0006729">
    <property type="term" value="P:tetrahydrobiopterin biosynthetic process"/>
    <property type="evidence" value="ECO:0007669"/>
    <property type="project" value="UniProtKB-UniPathway"/>
</dbReference>
<gene>
    <name evidence="5" type="ORF">RF55_7357</name>
</gene>
<dbReference type="OrthoDB" id="10515170at2759"/>
<dbReference type="AlphaFoldDB" id="A0A0J7KQQ8"/>
<dbReference type="Pfam" id="PF01242">
    <property type="entry name" value="PTPS"/>
    <property type="match status" value="1"/>
</dbReference>
<evidence type="ECO:0000256" key="4">
    <source>
        <dbReference type="ARBA" id="ARBA00023007"/>
    </source>
</evidence>
<name>A0A0J7KQQ8_LASNI</name>
<dbReference type="EC" id="4.2.3.12" evidence="3"/>
<keyword evidence="6" id="KW-1185">Reference proteome</keyword>
<comment type="pathway">
    <text evidence="1">Cofactor biosynthesis; tetrahydrobiopterin biosynthesis; tetrahydrobiopterin from 7,8-dihydroneopterin triphosphate: step 1/3.</text>
</comment>
<dbReference type="InterPro" id="IPR007115">
    <property type="entry name" value="6-PTP_synth/QueD"/>
</dbReference>
<dbReference type="STRING" id="67767.A0A0J7KQQ8"/>
<comment type="similarity">
    <text evidence="2">Belongs to the PTPS family.</text>
</comment>
<dbReference type="InterPro" id="IPR038418">
    <property type="entry name" value="6-PTP_synth/QueD_sf"/>
</dbReference>
<dbReference type="UniPathway" id="UPA00849">
    <property type="reaction ID" value="UER00819"/>
</dbReference>
<dbReference type="EMBL" id="LBMM01004271">
    <property type="protein sequence ID" value="KMQ92621.1"/>
    <property type="molecule type" value="Genomic_DNA"/>
</dbReference>
<dbReference type="Proteomes" id="UP000036403">
    <property type="component" value="Unassembled WGS sequence"/>
</dbReference>
<dbReference type="Gene3D" id="3.30.479.10">
    <property type="entry name" value="6-pyruvoyl tetrahydropterin synthase/QueD"/>
    <property type="match status" value="1"/>
</dbReference>
<sequence>MAHRLISGKSEACAIPHGHNEYVTLFLAKGVNHQGDRLDAQANMLMPFAEAKKRWHHFIDNHVDHVFQLSDKDPLIDFFQTKEPERLKRIMVTPGDPTTEMLAALLLAKANQFLKEDGSFLQAKAILIQETPTNSVRFEGNPADILPSLPKKENGYWWERADNSISDF</sequence>
<evidence type="ECO:0000256" key="1">
    <source>
        <dbReference type="ARBA" id="ARBA00005126"/>
    </source>
</evidence>